<feature type="domain" description="ABC transporter" evidence="3">
    <location>
        <begin position="5"/>
        <end position="233"/>
    </location>
</feature>
<evidence type="ECO:0000256" key="2">
    <source>
        <dbReference type="ARBA" id="ARBA00022840"/>
    </source>
</evidence>
<dbReference type="SUPFAM" id="SSF52540">
    <property type="entry name" value="P-loop containing nucleoside triphosphate hydrolases"/>
    <property type="match status" value="1"/>
</dbReference>
<dbReference type="GO" id="GO:0005886">
    <property type="term" value="C:plasma membrane"/>
    <property type="evidence" value="ECO:0007669"/>
    <property type="project" value="TreeGrafter"/>
</dbReference>
<dbReference type="OrthoDB" id="9802264at2"/>
<dbReference type="AlphaFoldDB" id="A0A0F3KV13"/>
<gene>
    <name evidence="4" type="ORF">VI08_09465</name>
</gene>
<dbReference type="GO" id="GO:0016887">
    <property type="term" value="F:ATP hydrolysis activity"/>
    <property type="evidence" value="ECO:0007669"/>
    <property type="project" value="InterPro"/>
</dbReference>
<dbReference type="InterPro" id="IPR003439">
    <property type="entry name" value="ABC_transporter-like_ATP-bd"/>
</dbReference>
<dbReference type="InterPro" id="IPR027417">
    <property type="entry name" value="P-loop_NTPase"/>
</dbReference>
<comment type="caution">
    <text evidence="4">The sequence shown here is derived from an EMBL/GenBank/DDBJ whole genome shotgun (WGS) entry which is preliminary data.</text>
</comment>
<keyword evidence="1" id="KW-0547">Nucleotide-binding</keyword>
<evidence type="ECO:0000256" key="1">
    <source>
        <dbReference type="ARBA" id="ARBA00022741"/>
    </source>
</evidence>
<dbReference type="PANTHER" id="PTHR24220:SF611">
    <property type="entry name" value="ATP-BINDING COMPONENT OF ABC TRANSPORTER-RELATED"/>
    <property type="match status" value="1"/>
</dbReference>
<evidence type="ECO:0000259" key="3">
    <source>
        <dbReference type="PROSITE" id="PS50893"/>
    </source>
</evidence>
<dbReference type="PATRIC" id="fig|345309.4.peg.1125"/>
<dbReference type="SMART" id="SM00382">
    <property type="entry name" value="AAA"/>
    <property type="match status" value="1"/>
</dbReference>
<sequence>MQPLLQTRSLSHTWPRGGLCLAMDDLAVMPGERIFLHGPSGSGKSTLLGLLAGVLAPSAGDVILLGNSFAKARAAARDRFRANHLGYIFQQFNLLPFLGPVENVLLGCAWSMARRRRAGGTRDALVAEATRLLAALGLRESAWSHARTGELSVGQRQRVAAARALIGGPELLLADEPTSALDTSTRDAFLNLLLAECGRHATSVVFVSHDLTLAGHFDRTIALGAKHLGAVET</sequence>
<evidence type="ECO:0000313" key="5">
    <source>
        <dbReference type="Proteomes" id="UP000033651"/>
    </source>
</evidence>
<dbReference type="GO" id="GO:0005524">
    <property type="term" value="F:ATP binding"/>
    <property type="evidence" value="ECO:0007669"/>
    <property type="project" value="UniProtKB-KW"/>
</dbReference>
<dbReference type="Proteomes" id="UP000033651">
    <property type="component" value="Unassembled WGS sequence"/>
</dbReference>
<dbReference type="PANTHER" id="PTHR24220">
    <property type="entry name" value="IMPORT ATP-BINDING PROTEIN"/>
    <property type="match status" value="1"/>
</dbReference>
<name>A0A0F3KV13_9GAMM</name>
<evidence type="ECO:0000313" key="4">
    <source>
        <dbReference type="EMBL" id="KJV34802.1"/>
    </source>
</evidence>
<dbReference type="InterPro" id="IPR003593">
    <property type="entry name" value="AAA+_ATPase"/>
</dbReference>
<keyword evidence="5" id="KW-1185">Reference proteome</keyword>
<dbReference type="GO" id="GO:0022857">
    <property type="term" value="F:transmembrane transporter activity"/>
    <property type="evidence" value="ECO:0007669"/>
    <property type="project" value="TreeGrafter"/>
</dbReference>
<organism evidence="4 5">
    <name type="scientific">Luteibacter yeojuensis</name>
    <dbReference type="NCBI Taxonomy" id="345309"/>
    <lineage>
        <taxon>Bacteria</taxon>
        <taxon>Pseudomonadati</taxon>
        <taxon>Pseudomonadota</taxon>
        <taxon>Gammaproteobacteria</taxon>
        <taxon>Lysobacterales</taxon>
        <taxon>Rhodanobacteraceae</taxon>
        <taxon>Luteibacter</taxon>
    </lineage>
</organism>
<proteinExistence type="predicted"/>
<protein>
    <recommendedName>
        <fullName evidence="3">ABC transporter domain-containing protein</fullName>
    </recommendedName>
</protein>
<dbReference type="InterPro" id="IPR015854">
    <property type="entry name" value="ABC_transpr_LolD-like"/>
</dbReference>
<dbReference type="PROSITE" id="PS50893">
    <property type="entry name" value="ABC_TRANSPORTER_2"/>
    <property type="match status" value="1"/>
</dbReference>
<accession>A0A0F3KV13</accession>
<reference evidence="4 5" key="1">
    <citation type="submission" date="2015-03" db="EMBL/GenBank/DDBJ databases">
        <title>Draft genome sequence of Luteibacter yeojuensis strain SU11.</title>
        <authorList>
            <person name="Sulaiman J."/>
            <person name="Priya K."/>
            <person name="Chan K.-G."/>
        </authorList>
    </citation>
    <scope>NUCLEOTIDE SEQUENCE [LARGE SCALE GENOMIC DNA]</scope>
    <source>
        <strain evidence="4 5">SU11</strain>
    </source>
</reference>
<dbReference type="Gene3D" id="3.40.50.300">
    <property type="entry name" value="P-loop containing nucleotide triphosphate hydrolases"/>
    <property type="match status" value="1"/>
</dbReference>
<dbReference type="EMBL" id="JZRB01000018">
    <property type="protein sequence ID" value="KJV34802.1"/>
    <property type="molecule type" value="Genomic_DNA"/>
</dbReference>
<dbReference type="Pfam" id="PF00005">
    <property type="entry name" value="ABC_tran"/>
    <property type="match status" value="1"/>
</dbReference>
<keyword evidence="2" id="KW-0067">ATP-binding</keyword>